<feature type="transmembrane region" description="Helical" evidence="3">
    <location>
        <begin position="67"/>
        <end position="87"/>
    </location>
</feature>
<dbReference type="RefSeq" id="WP_318599342.1">
    <property type="nucleotide sequence ID" value="NZ_JAWSTH010000068.1"/>
</dbReference>
<sequence>MHAGPTAFALSTAIDALIACALVAWAVRRRPRLPALIAGVALALALVGVKLSLMVGAGLDRPFGVAHVLWLDAVVAVPVAALLLALLGWRGGGWLLRGLVVVGLLLAPVGAYASFVEPQRLVVERAQVPLTPARDGSDTVRVAVLADIQFDQLGEHEREAVARVMEQRPDVILLPGDYIDGSPAERTRELPKLRALFAQLRAPGGVFAVQGDQETPEQARAIFAGSGIRLLENELATTRVGDRRITIAGIEKHYVSPDARAAISALEARAGARDVRILLAHRPDPVLRLPPRTRIDLVVAGHTHGGQLQLPFLGPLRTASGVPREVAAGGLHTLDGRRIYVSRGVGVERGQAPKLRLGAPPEVSLLELG</sequence>
<accession>A0ABU4HUB0</accession>
<organism evidence="5 6">
    <name type="scientific">Conexibacter stalactiti</name>
    <dbReference type="NCBI Taxonomy" id="1940611"/>
    <lineage>
        <taxon>Bacteria</taxon>
        <taxon>Bacillati</taxon>
        <taxon>Actinomycetota</taxon>
        <taxon>Thermoleophilia</taxon>
        <taxon>Solirubrobacterales</taxon>
        <taxon>Conexibacteraceae</taxon>
        <taxon>Conexibacter</taxon>
    </lineage>
</organism>
<evidence type="ECO:0000256" key="1">
    <source>
        <dbReference type="ARBA" id="ARBA00022723"/>
    </source>
</evidence>
<comment type="caution">
    <text evidence="5">The sequence shown here is derived from an EMBL/GenBank/DDBJ whole genome shotgun (WGS) entry which is preliminary data.</text>
</comment>
<name>A0ABU4HUB0_9ACTN</name>
<dbReference type="InterPro" id="IPR029052">
    <property type="entry name" value="Metallo-depent_PP-like"/>
</dbReference>
<feature type="transmembrane region" description="Helical" evidence="3">
    <location>
        <begin position="6"/>
        <end position="26"/>
    </location>
</feature>
<evidence type="ECO:0000259" key="4">
    <source>
        <dbReference type="Pfam" id="PF00149"/>
    </source>
</evidence>
<feature type="transmembrane region" description="Helical" evidence="3">
    <location>
        <begin position="33"/>
        <end position="55"/>
    </location>
</feature>
<keyword evidence="3" id="KW-0812">Transmembrane</keyword>
<reference evidence="5 6" key="2">
    <citation type="submission" date="2023-10" db="EMBL/GenBank/DDBJ databases">
        <authorList>
            <person name="Han X.F."/>
        </authorList>
    </citation>
    <scope>NUCLEOTIDE SEQUENCE [LARGE SCALE GENOMIC DNA]</scope>
    <source>
        <strain evidence="5 6">KCTC 39840</strain>
    </source>
</reference>
<dbReference type="Pfam" id="PF00149">
    <property type="entry name" value="Metallophos"/>
    <property type="match status" value="1"/>
</dbReference>
<protein>
    <submittedName>
        <fullName evidence="5">Metallophosphoesterase</fullName>
    </submittedName>
</protein>
<dbReference type="Proteomes" id="UP001284601">
    <property type="component" value="Unassembled WGS sequence"/>
</dbReference>
<evidence type="ECO:0000256" key="3">
    <source>
        <dbReference type="SAM" id="Phobius"/>
    </source>
</evidence>
<dbReference type="InterPro" id="IPR004843">
    <property type="entry name" value="Calcineurin-like_PHP"/>
</dbReference>
<reference evidence="6" key="1">
    <citation type="submission" date="2023-07" db="EMBL/GenBank/DDBJ databases">
        <title>Conexibacter stalactiti sp. nov., isolated from stalactites in a lava cave and emended description of the genus Conexibacter.</title>
        <authorList>
            <person name="Lee S.D."/>
        </authorList>
    </citation>
    <scope>NUCLEOTIDE SEQUENCE [LARGE SCALE GENOMIC DNA]</scope>
    <source>
        <strain evidence="6">KCTC 39840</strain>
    </source>
</reference>
<evidence type="ECO:0000313" key="5">
    <source>
        <dbReference type="EMBL" id="MDW5596905.1"/>
    </source>
</evidence>
<feature type="transmembrane region" description="Helical" evidence="3">
    <location>
        <begin position="94"/>
        <end position="115"/>
    </location>
</feature>
<dbReference type="InterPro" id="IPR051158">
    <property type="entry name" value="Metallophosphoesterase_sf"/>
</dbReference>
<dbReference type="PANTHER" id="PTHR31302:SF31">
    <property type="entry name" value="PHOSPHODIESTERASE YAEI"/>
    <property type="match status" value="1"/>
</dbReference>
<keyword evidence="3" id="KW-1133">Transmembrane helix</keyword>
<dbReference type="SUPFAM" id="SSF56300">
    <property type="entry name" value="Metallo-dependent phosphatases"/>
    <property type="match status" value="1"/>
</dbReference>
<keyword evidence="6" id="KW-1185">Reference proteome</keyword>
<evidence type="ECO:0000256" key="2">
    <source>
        <dbReference type="ARBA" id="ARBA00022801"/>
    </source>
</evidence>
<dbReference type="Gene3D" id="3.60.21.10">
    <property type="match status" value="1"/>
</dbReference>
<keyword evidence="3" id="KW-0472">Membrane</keyword>
<keyword evidence="2" id="KW-0378">Hydrolase</keyword>
<keyword evidence="1" id="KW-0479">Metal-binding</keyword>
<dbReference type="PANTHER" id="PTHR31302">
    <property type="entry name" value="TRANSMEMBRANE PROTEIN WITH METALLOPHOSPHOESTERASE DOMAIN-RELATED"/>
    <property type="match status" value="1"/>
</dbReference>
<feature type="domain" description="Calcineurin-like phosphoesterase" evidence="4">
    <location>
        <begin position="141"/>
        <end position="305"/>
    </location>
</feature>
<dbReference type="EMBL" id="JAWSTH010000068">
    <property type="protein sequence ID" value="MDW5596905.1"/>
    <property type="molecule type" value="Genomic_DNA"/>
</dbReference>
<gene>
    <name evidence="5" type="ORF">R7226_21335</name>
</gene>
<proteinExistence type="predicted"/>
<evidence type="ECO:0000313" key="6">
    <source>
        <dbReference type="Proteomes" id="UP001284601"/>
    </source>
</evidence>